<keyword evidence="6 11" id="KW-1133">Transmembrane helix</keyword>
<dbReference type="CDD" id="cd06225">
    <property type="entry name" value="HAMP"/>
    <property type="match status" value="1"/>
</dbReference>
<proteinExistence type="inferred from homology"/>
<evidence type="ECO:0000256" key="3">
    <source>
        <dbReference type="ARBA" id="ARBA00022481"/>
    </source>
</evidence>
<evidence type="ECO:0000256" key="5">
    <source>
        <dbReference type="ARBA" id="ARBA00022692"/>
    </source>
</evidence>
<dbReference type="Pfam" id="PF00672">
    <property type="entry name" value="HAMP"/>
    <property type="match status" value="1"/>
</dbReference>
<feature type="transmembrane region" description="Helical" evidence="11">
    <location>
        <begin position="181"/>
        <end position="200"/>
    </location>
</feature>
<feature type="transmembrane region" description="Helical" evidence="11">
    <location>
        <begin position="6"/>
        <end position="25"/>
    </location>
</feature>
<dbReference type="PROSITE" id="PS50885">
    <property type="entry name" value="HAMP"/>
    <property type="match status" value="1"/>
</dbReference>
<keyword evidence="7 11" id="KW-0472">Membrane</keyword>
<keyword evidence="4" id="KW-0145">Chemotaxis</keyword>
<dbReference type="SUPFAM" id="SSF58104">
    <property type="entry name" value="Methyl-accepting chemotaxis protein (MCP) signaling domain"/>
    <property type="match status" value="1"/>
</dbReference>
<protein>
    <submittedName>
        <fullName evidence="14">Methyl-accepting chemotaxis protein</fullName>
    </submittedName>
</protein>
<evidence type="ECO:0000259" key="12">
    <source>
        <dbReference type="PROSITE" id="PS50111"/>
    </source>
</evidence>
<sequence length="533" mass="57435">MNIKKAIIIGLLAFVSVMGVSTYIGHSATGEMSRMLDYITGPAWNTADGAMEGQIELENQIITLQRLYSKKIDQSSARAQLTNAMERETDALDRMKAQGLMDAAQVSELNTKLDAYHKMRDQLFNQLANNSESAEATFKLFDDQVESLLNFISQMEEVADGKVEGQTKSIAGVVSGANFKLIFGLLFSLAMAGLVFYFAIKIILNPIETVTTQLSLLSAGSGDLTVRLPDANRDAEVGRLAYAFNTFVQKLQALISQVQHSNHSLMAASSQITQSIGTTAAVASAQVTEISLVAEAVQKISDSLFKVGDAAERANQASEQAVLSTHSGNHIVVLAQQGVDQVANEVDKASQVISNLVTDSQNISAMLEVIRSIAEQTNLLALNAAIEAARAGETGRGFAVVADEVRSLASRTQESTKSIETIITNLSSGSAKAVEVMNSAQKQALMIKERIGKTSGAFADIVGVVEQIKSMNAHIAHASEDEKQEMAQINGSINKILKQARDNQDAGELAQVSRQHLETQVLKVEELLKQFRT</sequence>
<dbReference type="PROSITE" id="PS50111">
    <property type="entry name" value="CHEMOTAXIS_TRANSDUC_2"/>
    <property type="match status" value="1"/>
</dbReference>
<accession>A0ABQ3ATE1</accession>
<evidence type="ECO:0000256" key="4">
    <source>
        <dbReference type="ARBA" id="ARBA00022500"/>
    </source>
</evidence>
<comment type="similarity">
    <text evidence="9">Belongs to the methyl-accepting chemotaxis (MCP) protein family.</text>
</comment>
<dbReference type="PANTHER" id="PTHR32089:SF39">
    <property type="entry name" value="METHYL-ACCEPTING CHEMOTAXIS PROTEIN HLYB"/>
    <property type="match status" value="1"/>
</dbReference>
<evidence type="ECO:0000313" key="15">
    <source>
        <dbReference type="Proteomes" id="UP000619761"/>
    </source>
</evidence>
<name>A0ABQ3ATE1_9GAMM</name>
<feature type="domain" description="Methyl-accepting transducer" evidence="12">
    <location>
        <begin position="261"/>
        <end position="497"/>
    </location>
</feature>
<feature type="domain" description="HAMP" evidence="13">
    <location>
        <begin position="201"/>
        <end position="256"/>
    </location>
</feature>
<dbReference type="SMART" id="SM00283">
    <property type="entry name" value="MA"/>
    <property type="match status" value="1"/>
</dbReference>
<reference evidence="15" key="1">
    <citation type="journal article" date="2019" name="Int. J. Syst. Evol. Microbiol.">
        <title>The Global Catalogue of Microorganisms (GCM) 10K type strain sequencing project: providing services to taxonomists for standard genome sequencing and annotation.</title>
        <authorList>
            <consortium name="The Broad Institute Genomics Platform"/>
            <consortium name="The Broad Institute Genome Sequencing Center for Infectious Disease"/>
            <person name="Wu L."/>
            <person name="Ma J."/>
        </authorList>
    </citation>
    <scope>NUCLEOTIDE SEQUENCE [LARGE SCALE GENOMIC DNA]</scope>
    <source>
        <strain evidence="15">KCTC 32239</strain>
    </source>
</reference>
<keyword evidence="2" id="KW-1003">Cell membrane</keyword>
<dbReference type="EMBL" id="BMYZ01000001">
    <property type="protein sequence ID" value="GGY65345.1"/>
    <property type="molecule type" value="Genomic_DNA"/>
</dbReference>
<keyword evidence="5 11" id="KW-0812">Transmembrane</keyword>
<keyword evidence="3" id="KW-0488">Methylation</keyword>
<comment type="caution">
    <text evidence="14">The sequence shown here is derived from an EMBL/GenBank/DDBJ whole genome shotgun (WGS) entry which is preliminary data.</text>
</comment>
<dbReference type="InterPro" id="IPR003660">
    <property type="entry name" value="HAMP_dom"/>
</dbReference>
<evidence type="ECO:0000256" key="6">
    <source>
        <dbReference type="ARBA" id="ARBA00022989"/>
    </source>
</evidence>
<evidence type="ECO:0000256" key="11">
    <source>
        <dbReference type="SAM" id="Phobius"/>
    </source>
</evidence>
<organism evidence="14 15">
    <name type="scientific">Cellvibrio zantedeschiae</name>
    <dbReference type="NCBI Taxonomy" id="1237077"/>
    <lineage>
        <taxon>Bacteria</taxon>
        <taxon>Pseudomonadati</taxon>
        <taxon>Pseudomonadota</taxon>
        <taxon>Gammaproteobacteria</taxon>
        <taxon>Cellvibrionales</taxon>
        <taxon>Cellvibrionaceae</taxon>
        <taxon>Cellvibrio</taxon>
    </lineage>
</organism>
<dbReference type="RefSeq" id="WP_189416026.1">
    <property type="nucleotide sequence ID" value="NZ_BMYZ01000001.1"/>
</dbReference>
<keyword evidence="15" id="KW-1185">Reference proteome</keyword>
<dbReference type="Gene3D" id="1.10.287.950">
    <property type="entry name" value="Methyl-accepting chemotaxis protein"/>
    <property type="match status" value="1"/>
</dbReference>
<evidence type="ECO:0000256" key="2">
    <source>
        <dbReference type="ARBA" id="ARBA00022475"/>
    </source>
</evidence>
<evidence type="ECO:0000256" key="7">
    <source>
        <dbReference type="ARBA" id="ARBA00023136"/>
    </source>
</evidence>
<dbReference type="PANTHER" id="PTHR32089">
    <property type="entry name" value="METHYL-ACCEPTING CHEMOTAXIS PROTEIN MCPB"/>
    <property type="match status" value="1"/>
</dbReference>
<evidence type="ECO:0000256" key="9">
    <source>
        <dbReference type="ARBA" id="ARBA00029447"/>
    </source>
</evidence>
<evidence type="ECO:0000313" key="14">
    <source>
        <dbReference type="EMBL" id="GGY65345.1"/>
    </source>
</evidence>
<dbReference type="Pfam" id="PF00015">
    <property type="entry name" value="MCPsignal"/>
    <property type="match status" value="1"/>
</dbReference>
<evidence type="ECO:0000256" key="1">
    <source>
        <dbReference type="ARBA" id="ARBA00004651"/>
    </source>
</evidence>
<dbReference type="CDD" id="cd11386">
    <property type="entry name" value="MCP_signal"/>
    <property type="match status" value="1"/>
</dbReference>
<dbReference type="SMART" id="SM00304">
    <property type="entry name" value="HAMP"/>
    <property type="match status" value="1"/>
</dbReference>
<keyword evidence="8 10" id="KW-0807">Transducer</keyword>
<comment type="subcellular location">
    <subcellularLocation>
        <location evidence="1">Cell membrane</location>
        <topology evidence="1">Multi-pass membrane protein</topology>
    </subcellularLocation>
</comment>
<evidence type="ECO:0000259" key="13">
    <source>
        <dbReference type="PROSITE" id="PS50885"/>
    </source>
</evidence>
<dbReference type="Proteomes" id="UP000619761">
    <property type="component" value="Unassembled WGS sequence"/>
</dbReference>
<gene>
    <name evidence="14" type="ORF">GCM10011613_06500</name>
</gene>
<evidence type="ECO:0000256" key="10">
    <source>
        <dbReference type="PROSITE-ProRule" id="PRU00284"/>
    </source>
</evidence>
<dbReference type="InterPro" id="IPR004089">
    <property type="entry name" value="MCPsignal_dom"/>
</dbReference>
<evidence type="ECO:0000256" key="8">
    <source>
        <dbReference type="ARBA" id="ARBA00023224"/>
    </source>
</evidence>